<organism evidence="2">
    <name type="scientific">Oscillatoriales cyanobacterium SpSt-418</name>
    <dbReference type="NCBI Taxonomy" id="2282169"/>
    <lineage>
        <taxon>Bacteria</taxon>
        <taxon>Bacillati</taxon>
        <taxon>Cyanobacteriota</taxon>
        <taxon>Cyanophyceae</taxon>
        <taxon>Oscillatoriophycideae</taxon>
        <taxon>Oscillatoriales</taxon>
    </lineage>
</organism>
<reference evidence="2" key="1">
    <citation type="journal article" date="2020" name="mSystems">
        <title>Genome- and Community-Level Interaction Insights into Carbon Utilization and Element Cycling Functions of Hydrothermarchaeota in Hydrothermal Sediment.</title>
        <authorList>
            <person name="Zhou Z."/>
            <person name="Liu Y."/>
            <person name="Xu W."/>
            <person name="Pan J."/>
            <person name="Luo Z.H."/>
            <person name="Li M."/>
        </authorList>
    </citation>
    <scope>NUCLEOTIDE SEQUENCE [LARGE SCALE GENOMIC DNA]</scope>
    <source>
        <strain evidence="2">SpSt-418</strain>
    </source>
</reference>
<dbReference type="EMBL" id="DSRU01000437">
    <property type="protein sequence ID" value="HFN01695.1"/>
    <property type="molecule type" value="Genomic_DNA"/>
</dbReference>
<feature type="region of interest" description="Disordered" evidence="1">
    <location>
        <begin position="461"/>
        <end position="482"/>
    </location>
</feature>
<proteinExistence type="predicted"/>
<dbReference type="AlphaFoldDB" id="A0A7C3PJV4"/>
<accession>A0A7C3PJV4</accession>
<gene>
    <name evidence="2" type="ORF">ENR64_28920</name>
</gene>
<evidence type="ECO:0000313" key="2">
    <source>
        <dbReference type="EMBL" id="HFN01695.1"/>
    </source>
</evidence>
<name>A0A7C3PJV4_9CYAN</name>
<protein>
    <submittedName>
        <fullName evidence="2">Uncharacterized protein</fullName>
    </submittedName>
</protein>
<evidence type="ECO:0000256" key="1">
    <source>
        <dbReference type="SAM" id="MobiDB-lite"/>
    </source>
</evidence>
<feature type="compositionally biased region" description="Polar residues" evidence="1">
    <location>
        <begin position="463"/>
        <end position="475"/>
    </location>
</feature>
<comment type="caution">
    <text evidence="2">The sequence shown here is derived from an EMBL/GenBank/DDBJ whole genome shotgun (WGS) entry which is preliminary data.</text>
</comment>
<sequence length="584" mass="66448">MGHSLHTKPGQFQAVREAHDPFFSLFPHRFDYIWAEYPEPGAAVQWRTETRHLLSDRLIQQAAYLYGVRFGAETTYCLLDIDRGSLYHPERDPFAISQIVAALEPLGLVRYLACTSSHSGGLHLYFPFEQPQSSWKLAIAVATLLENAGFKPKPGQLEVFPDPKPYNVCGKPNLFNGHRLPLQIGSYLVNEEFQPIWSSRDRFVKQWYSTQAQNDIDPTLIRSILKFSKRHRYAVSTRAEKFINDLNAEIEAGWTDYGQTNYLLGRITMREYIFRHILSGGQPLKGIDLVNAIVDIAQSLPGYSEYCRHRHEIEQRACEWAQCIEKSHYFHYGDAAGKFKAKVDVFQAVDLELKTAIANAPNWNQQQSESARARIRYAIADLLEKGMLPSTATPRFRALVGYGIGGSTLYRHRDLWHPQFLSTSEAQNSEAVENPPHPPALKLNSEKVCCEAASLSDCHPSLFPSTGRNHLSDQPSSDREVVENLPGRNLGQAQTMLSERTDMFQTKEYVQQVLFEMQANRFAHQKAVQMKYEQQQQLKRTVAQKRRRALMQQFLDSNDPILIAEALDWQKACDASLSLSVNGG</sequence>